<dbReference type="PANTHER" id="PTHR30486:SF6">
    <property type="entry name" value="TYPE IV PILUS RETRACTATION ATPASE PILT"/>
    <property type="match status" value="1"/>
</dbReference>
<dbReference type="Gene3D" id="3.30.450.380">
    <property type="match status" value="1"/>
</dbReference>
<comment type="caution">
    <text evidence="4">The sequence shown here is derived from an EMBL/GenBank/DDBJ whole genome shotgun (WGS) entry which is preliminary data.</text>
</comment>
<accession>A0A4R4RYV0</accession>
<keyword evidence="5" id="KW-1185">Reference proteome</keyword>
<sequence length="472" mass="50658">MEPAHRPVAAGALGARAQRDRPAAGPEPRAHPEQELTTVDQNLVRTLREEVADTLARQRRDDASNGIPPMSGEDERQFARAVISRVLDAHARAEIAAGRTPPSAEEEEEISSGIHAALFGVGRLQPLLDDLDVENIDINGCDNVFIQYSDGREVNGAPVAESDDELVELVQILGAYSGLTSRPFDSANPQLDLRLPDGSRLSAVMGVCARPAISIRRARLSRVHLDDLVQYGSVTEELAAFLSAAVAARKNIMIAGATNAGKTTMLRALANEIPPSERLITVERALELGLGEFADLHPNVVAFEERLPNSEGQGAITMAELVRRSLRMNPSRVIVGEVLGDEIVTMLNAMSQGNDGSLSTIHANSSIEVFNRISTYAIQSVERLPVEATMMLIAGAIDFVVFVEKRNEFAEGGRLRRFVSSIREINGVDGRVLSSEIFAAGPDGVAVPAAPIACIDDLIAVGYDVNASRVIA</sequence>
<reference evidence="4 5" key="1">
    <citation type="submission" date="2019-02" db="EMBL/GenBank/DDBJ databases">
        <title>Draft genome sequences of novel Actinobacteria.</title>
        <authorList>
            <person name="Sahin N."/>
            <person name="Ay H."/>
            <person name="Saygin H."/>
        </authorList>
    </citation>
    <scope>NUCLEOTIDE SEQUENCE [LARGE SCALE GENOMIC DNA]</scope>
    <source>
        <strain evidence="4 5">KC603</strain>
    </source>
</reference>
<evidence type="ECO:0000256" key="2">
    <source>
        <dbReference type="SAM" id="MobiDB-lite"/>
    </source>
</evidence>
<dbReference type="CDD" id="cd01130">
    <property type="entry name" value="VirB11-like_ATPase"/>
    <property type="match status" value="1"/>
</dbReference>
<protein>
    <submittedName>
        <fullName evidence="4">CpaF family protein</fullName>
    </submittedName>
</protein>
<organism evidence="4 5">
    <name type="scientific">Jiangella ureilytica</name>
    <dbReference type="NCBI Taxonomy" id="2530374"/>
    <lineage>
        <taxon>Bacteria</taxon>
        <taxon>Bacillati</taxon>
        <taxon>Actinomycetota</taxon>
        <taxon>Actinomycetes</taxon>
        <taxon>Jiangellales</taxon>
        <taxon>Jiangellaceae</taxon>
        <taxon>Jiangella</taxon>
    </lineage>
</organism>
<dbReference type="InterPro" id="IPR027417">
    <property type="entry name" value="P-loop_NTPase"/>
</dbReference>
<dbReference type="Pfam" id="PF00437">
    <property type="entry name" value="T2SSE"/>
    <property type="match status" value="1"/>
</dbReference>
<dbReference type="GO" id="GO:0016887">
    <property type="term" value="F:ATP hydrolysis activity"/>
    <property type="evidence" value="ECO:0007669"/>
    <property type="project" value="InterPro"/>
</dbReference>
<evidence type="ECO:0000259" key="3">
    <source>
        <dbReference type="Pfam" id="PF00437"/>
    </source>
</evidence>
<feature type="compositionally biased region" description="Basic and acidic residues" evidence="2">
    <location>
        <begin position="46"/>
        <end position="63"/>
    </location>
</feature>
<feature type="compositionally biased region" description="Polar residues" evidence="2">
    <location>
        <begin position="35"/>
        <end position="44"/>
    </location>
</feature>
<dbReference type="InterPro" id="IPR001482">
    <property type="entry name" value="T2SS/T4SS_dom"/>
</dbReference>
<dbReference type="SUPFAM" id="SSF52540">
    <property type="entry name" value="P-loop containing nucleoside triphosphate hydrolases"/>
    <property type="match status" value="1"/>
</dbReference>
<comment type="similarity">
    <text evidence="1">Belongs to the GSP E family.</text>
</comment>
<evidence type="ECO:0000256" key="1">
    <source>
        <dbReference type="ARBA" id="ARBA00006611"/>
    </source>
</evidence>
<dbReference type="Proteomes" id="UP000295621">
    <property type="component" value="Unassembled WGS sequence"/>
</dbReference>
<evidence type="ECO:0000313" key="4">
    <source>
        <dbReference type="EMBL" id="TDC54579.1"/>
    </source>
</evidence>
<feature type="domain" description="Bacterial type II secretion system protein E" evidence="3">
    <location>
        <begin position="162"/>
        <end position="392"/>
    </location>
</feature>
<dbReference type="EMBL" id="SMKL01000003">
    <property type="protein sequence ID" value="TDC54579.1"/>
    <property type="molecule type" value="Genomic_DNA"/>
</dbReference>
<proteinExistence type="inferred from homology"/>
<name>A0A4R4RYV0_9ACTN</name>
<dbReference type="OrthoDB" id="9810761at2"/>
<dbReference type="AlphaFoldDB" id="A0A4R4RYV0"/>
<feature type="compositionally biased region" description="Basic and acidic residues" evidence="2">
    <location>
        <begin position="17"/>
        <end position="34"/>
    </location>
</feature>
<dbReference type="PANTHER" id="PTHR30486">
    <property type="entry name" value="TWITCHING MOTILITY PROTEIN PILT"/>
    <property type="match status" value="1"/>
</dbReference>
<feature type="region of interest" description="Disordered" evidence="2">
    <location>
        <begin position="1"/>
        <end position="75"/>
    </location>
</feature>
<dbReference type="Gene3D" id="3.40.50.300">
    <property type="entry name" value="P-loop containing nucleotide triphosphate hydrolases"/>
    <property type="match status" value="1"/>
</dbReference>
<gene>
    <name evidence="4" type="ORF">E1212_02165</name>
</gene>
<evidence type="ECO:0000313" key="5">
    <source>
        <dbReference type="Proteomes" id="UP000295621"/>
    </source>
</evidence>
<dbReference type="InterPro" id="IPR050921">
    <property type="entry name" value="T4SS_GSP_E_ATPase"/>
</dbReference>